<keyword evidence="8" id="KW-1185">Reference proteome</keyword>
<protein>
    <recommendedName>
        <fullName evidence="6">UBC core domain-containing protein</fullName>
    </recommendedName>
</protein>
<evidence type="ECO:0000256" key="2">
    <source>
        <dbReference type="ARBA" id="ARBA00022679"/>
    </source>
</evidence>
<feature type="compositionally biased region" description="Basic and acidic residues" evidence="5">
    <location>
        <begin position="1"/>
        <end position="12"/>
    </location>
</feature>
<dbReference type="SUPFAM" id="SSF56399">
    <property type="entry name" value="ADP-ribosylation"/>
    <property type="match status" value="1"/>
</dbReference>
<evidence type="ECO:0000256" key="4">
    <source>
        <dbReference type="ARBA" id="ARBA00023027"/>
    </source>
</evidence>
<feature type="domain" description="UBC core" evidence="6">
    <location>
        <begin position="957"/>
        <end position="1131"/>
    </location>
</feature>
<dbReference type="PANTHER" id="PTHR21328">
    <property type="entry name" value="POLY ADP-RIBOSE POLYMERASE FAMILY, MEMBER PARP"/>
    <property type="match status" value="1"/>
</dbReference>
<dbReference type="Gene3D" id="3.90.228.10">
    <property type="match status" value="1"/>
</dbReference>
<name>A0A0F7TM44_PENBI</name>
<dbReference type="InterPro" id="IPR012317">
    <property type="entry name" value="Poly(ADP-ribose)pol_cat_dom"/>
</dbReference>
<evidence type="ECO:0000313" key="7">
    <source>
        <dbReference type="EMBL" id="CEJ56936.1"/>
    </source>
</evidence>
<feature type="region of interest" description="Disordered" evidence="5">
    <location>
        <begin position="857"/>
        <end position="891"/>
    </location>
</feature>
<evidence type="ECO:0000256" key="1">
    <source>
        <dbReference type="ARBA" id="ARBA00022676"/>
    </source>
</evidence>
<dbReference type="GO" id="GO:0016779">
    <property type="term" value="F:nucleotidyltransferase activity"/>
    <property type="evidence" value="ECO:0007669"/>
    <property type="project" value="UniProtKB-KW"/>
</dbReference>
<evidence type="ECO:0000259" key="6">
    <source>
        <dbReference type="PROSITE" id="PS50127"/>
    </source>
</evidence>
<keyword evidence="1" id="KW-0328">Glycosyltransferase</keyword>
<dbReference type="InterPro" id="IPR016135">
    <property type="entry name" value="UBQ-conjugating_enzyme/RWD"/>
</dbReference>
<feature type="region of interest" description="Disordered" evidence="5">
    <location>
        <begin position="1"/>
        <end position="20"/>
    </location>
</feature>
<dbReference type="AlphaFoldDB" id="A0A0F7TM44"/>
<gene>
    <name evidence="7" type="ORF">PMG11_05648</name>
</gene>
<organism evidence="7 8">
    <name type="scientific">Penicillium brasilianum</name>
    <dbReference type="NCBI Taxonomy" id="104259"/>
    <lineage>
        <taxon>Eukaryota</taxon>
        <taxon>Fungi</taxon>
        <taxon>Dikarya</taxon>
        <taxon>Ascomycota</taxon>
        <taxon>Pezizomycotina</taxon>
        <taxon>Eurotiomycetes</taxon>
        <taxon>Eurotiomycetidae</taxon>
        <taxon>Eurotiales</taxon>
        <taxon>Aspergillaceae</taxon>
        <taxon>Penicillium</taxon>
    </lineage>
</organism>
<proteinExistence type="predicted"/>
<dbReference type="GO" id="GO:0003950">
    <property type="term" value="F:NAD+ poly-ADP-ribosyltransferase activity"/>
    <property type="evidence" value="ECO:0007669"/>
    <property type="project" value="InterPro"/>
</dbReference>
<reference evidence="8" key="1">
    <citation type="journal article" date="2015" name="Genome Announc.">
        <title>Draft genome sequence of the fungus Penicillium brasilianum MG11.</title>
        <authorList>
            <person name="Horn F."/>
            <person name="Linde J."/>
            <person name="Mattern D.J."/>
            <person name="Walther G."/>
            <person name="Guthke R."/>
            <person name="Brakhage A.A."/>
            <person name="Valiante V."/>
        </authorList>
    </citation>
    <scope>NUCLEOTIDE SEQUENCE [LARGE SCALE GENOMIC DNA]</scope>
    <source>
        <strain evidence="8">MG11</strain>
    </source>
</reference>
<evidence type="ECO:0000313" key="8">
    <source>
        <dbReference type="Proteomes" id="UP000042958"/>
    </source>
</evidence>
<dbReference type="Gene3D" id="3.10.110.10">
    <property type="entry name" value="Ubiquitin Conjugating Enzyme"/>
    <property type="match status" value="1"/>
</dbReference>
<keyword evidence="2" id="KW-0808">Transferase</keyword>
<dbReference type="Proteomes" id="UP000042958">
    <property type="component" value="Unassembled WGS sequence"/>
</dbReference>
<dbReference type="OrthoDB" id="109543at2759"/>
<dbReference type="InterPro" id="IPR000608">
    <property type="entry name" value="UBC"/>
</dbReference>
<dbReference type="Pfam" id="PF00644">
    <property type="entry name" value="PARP"/>
    <property type="match status" value="1"/>
</dbReference>
<feature type="compositionally biased region" description="Polar residues" evidence="5">
    <location>
        <begin position="880"/>
        <end position="891"/>
    </location>
</feature>
<evidence type="ECO:0000256" key="3">
    <source>
        <dbReference type="ARBA" id="ARBA00022695"/>
    </source>
</evidence>
<accession>A0A0F7TM44</accession>
<feature type="compositionally biased region" description="Basic residues" evidence="5">
    <location>
        <begin position="870"/>
        <end position="879"/>
    </location>
</feature>
<dbReference type="EMBL" id="CDHK01000005">
    <property type="protein sequence ID" value="CEJ56936.1"/>
    <property type="molecule type" value="Genomic_DNA"/>
</dbReference>
<dbReference type="CDD" id="cd23802">
    <property type="entry name" value="UBCc_UBE2Q"/>
    <property type="match status" value="1"/>
</dbReference>
<dbReference type="PROSITE" id="PS50127">
    <property type="entry name" value="UBC_2"/>
    <property type="match status" value="1"/>
</dbReference>
<dbReference type="SUPFAM" id="SSF54495">
    <property type="entry name" value="UBC-like"/>
    <property type="match status" value="1"/>
</dbReference>
<dbReference type="FunFam" id="3.10.110.10:FF:000107">
    <property type="entry name" value="Ubiquitin conjugating enzyme, putative"/>
    <property type="match status" value="1"/>
</dbReference>
<evidence type="ECO:0000256" key="5">
    <source>
        <dbReference type="SAM" id="MobiDB-lite"/>
    </source>
</evidence>
<keyword evidence="3" id="KW-0548">Nucleotidyltransferase</keyword>
<sequence>MPTKDFQRDLNEAKSPGRFPHLTRVRAGEGDGSISFTYTDPVEGESFHFEAIVADPHDYPSNHSFFVYSTSDNVPAEITKAVDEIVPQSEGLSIHDVLSTLDLVVSGALQGSTPQSFDDVGDLAIPSDQEFEDDLEPSDWTEDEDSFLSSTQSSTKFHDAIRRDLRAVKLAGLKVGYHGDPTGPIVVSVAIRIARMGLSEEAMRAWNVRPADYLILLIRYGRYQTMEDLNLGGDSKIQMRVGLCDSYKPSLTSTISAFQETVSSHNLPQMVEIKDSDPLRELFIGASLDKLLNERFLHIARLRLRYGFTWTGAELFFQAAQGKFIGPDDARSPEFAVEDTWITPAPNFLHADHMADMGLSSANISFPLVAEHFLLRHFVKCTEFCLVCHCKTHDSFEALKPYVCSNGLCLFQYMTLGMGPSLEYEIRTQPYVVDMLISLAYERAKSGRLSDFPNGLGLNVPCATAVGTLPSQPVDRFGQPGVSPQTMSTKDSDETAVLCHEATLSTRKMELSHNCAPRVKEGNWIAILNPAKPMTGEIRTVWHSRVLNVWETSGHVALSRPVSHGVQLQEDELGKYAAFIPVQYVIYDMNFDMLPEKKKQSTIIMLLDNLPDIDAMQTFLGRNDSGKLLSSWHDMVSPAALDLLRWIVASNRSCILQDGPQENDLVSDMKGFIQFRLVQGAPDKEHRFMEAVNQHAMRTKTAYPTIFAWHGSPLHNWHSILREGLHFKDIAHGRAFGNGVYLSNHYGTSAGYAFRAGSSHSWAQSKLKIQSMISLNEIVNNPAQFVATSPHYVVQHLDWIQPRYLFVQVGNTPAFLGADVQTEPPMLYAQDPKYKVLGLSGKVIQIPMSAFSSKRREALTASPVTASPGKSHRKKKRTSRGTPRNTSYLDDTASVSTDIEDLMILLSDAEQELGSVSSKSKKVATAPKTDFIPGTLQEASLSLISPPAYATSAATALLQRHLQTTLKIQEKEPLDELGWYVDPSLIRTVYQWIVELHTFDQTIPLAKDLKAANLTSVVLEVRFPPNFPMDPPFVRVIRPRFLEFALGGGGHVTAGGAICMELLTNSGWSAANSIESLLLQVRLAISTKDHPARLAPGRNYDYSVGEAISAYTRACIAHGWAIPKDLYAISR</sequence>
<keyword evidence="4" id="KW-0520">NAD</keyword>
<dbReference type="STRING" id="104259.A0A0F7TM44"/>
<dbReference type="InterPro" id="IPR051838">
    <property type="entry name" value="ARTD_PARP"/>
</dbReference>